<name>A0ACD3AJG3_9AGAR</name>
<dbReference type="Proteomes" id="UP000308600">
    <property type="component" value="Unassembled WGS sequence"/>
</dbReference>
<organism evidence="1 2">
    <name type="scientific">Pluteus cervinus</name>
    <dbReference type="NCBI Taxonomy" id="181527"/>
    <lineage>
        <taxon>Eukaryota</taxon>
        <taxon>Fungi</taxon>
        <taxon>Dikarya</taxon>
        <taxon>Basidiomycota</taxon>
        <taxon>Agaricomycotina</taxon>
        <taxon>Agaricomycetes</taxon>
        <taxon>Agaricomycetidae</taxon>
        <taxon>Agaricales</taxon>
        <taxon>Pluteineae</taxon>
        <taxon>Pluteaceae</taxon>
        <taxon>Pluteus</taxon>
    </lineage>
</organism>
<gene>
    <name evidence="1" type="ORF">BDN72DRAFT_773888</name>
</gene>
<keyword evidence="2" id="KW-1185">Reference proteome</keyword>
<keyword evidence="1" id="KW-0808">Transferase</keyword>
<protein>
    <submittedName>
        <fullName evidence="1">S-adenosyl-L-methionine-dependent methyltransferase</fullName>
    </submittedName>
</protein>
<reference evidence="1 2" key="1">
    <citation type="journal article" date="2019" name="Nat. Ecol. Evol.">
        <title>Megaphylogeny resolves global patterns of mushroom evolution.</title>
        <authorList>
            <person name="Varga T."/>
            <person name="Krizsan K."/>
            <person name="Foldi C."/>
            <person name="Dima B."/>
            <person name="Sanchez-Garcia M."/>
            <person name="Sanchez-Ramirez S."/>
            <person name="Szollosi G.J."/>
            <person name="Szarkandi J.G."/>
            <person name="Papp V."/>
            <person name="Albert L."/>
            <person name="Andreopoulos W."/>
            <person name="Angelini C."/>
            <person name="Antonin V."/>
            <person name="Barry K.W."/>
            <person name="Bougher N.L."/>
            <person name="Buchanan P."/>
            <person name="Buyck B."/>
            <person name="Bense V."/>
            <person name="Catcheside P."/>
            <person name="Chovatia M."/>
            <person name="Cooper J."/>
            <person name="Damon W."/>
            <person name="Desjardin D."/>
            <person name="Finy P."/>
            <person name="Geml J."/>
            <person name="Haridas S."/>
            <person name="Hughes K."/>
            <person name="Justo A."/>
            <person name="Karasinski D."/>
            <person name="Kautmanova I."/>
            <person name="Kiss B."/>
            <person name="Kocsube S."/>
            <person name="Kotiranta H."/>
            <person name="LaButti K.M."/>
            <person name="Lechner B.E."/>
            <person name="Liimatainen K."/>
            <person name="Lipzen A."/>
            <person name="Lukacs Z."/>
            <person name="Mihaltcheva S."/>
            <person name="Morgado L.N."/>
            <person name="Niskanen T."/>
            <person name="Noordeloos M.E."/>
            <person name="Ohm R.A."/>
            <person name="Ortiz-Santana B."/>
            <person name="Ovrebo C."/>
            <person name="Racz N."/>
            <person name="Riley R."/>
            <person name="Savchenko A."/>
            <person name="Shiryaev A."/>
            <person name="Soop K."/>
            <person name="Spirin V."/>
            <person name="Szebenyi C."/>
            <person name="Tomsovsky M."/>
            <person name="Tulloss R.E."/>
            <person name="Uehling J."/>
            <person name="Grigoriev I.V."/>
            <person name="Vagvolgyi C."/>
            <person name="Papp T."/>
            <person name="Martin F.M."/>
            <person name="Miettinen O."/>
            <person name="Hibbett D.S."/>
            <person name="Nagy L.G."/>
        </authorList>
    </citation>
    <scope>NUCLEOTIDE SEQUENCE [LARGE SCALE GENOMIC DNA]</scope>
    <source>
        <strain evidence="1 2">NL-1719</strain>
    </source>
</reference>
<dbReference type="EMBL" id="ML208452">
    <property type="protein sequence ID" value="TFK65002.1"/>
    <property type="molecule type" value="Genomic_DNA"/>
</dbReference>
<proteinExistence type="predicted"/>
<evidence type="ECO:0000313" key="2">
    <source>
        <dbReference type="Proteomes" id="UP000308600"/>
    </source>
</evidence>
<evidence type="ECO:0000313" key="1">
    <source>
        <dbReference type="EMBL" id="TFK65002.1"/>
    </source>
</evidence>
<accession>A0ACD3AJG3</accession>
<feature type="non-terminal residue" evidence="1">
    <location>
        <position position="1"/>
    </location>
</feature>
<keyword evidence="1" id="KW-0489">Methyltransferase</keyword>
<sequence length="257" mass="29454">DRLNLQHNLIKRIFNNRIIYAPIKFKDGDRILDCGTGTGIWANHVAQVVPQDVVVEGTDISRRFFPSPGENTAVTFHNLSTFDLPAEWENRFKLVNQRLMIACFSRPQWETALQEIRRVLDPEGWVQLVEVQQKHEFSATHPKYQKLLDMFHPMMRARGFILDSGSEIEEMMRQGGFKNITRAQRATPVGEWGGNRGRESWIWFQGAYRGMKDAILQAGAVESGEEFDTIMKEAFEECNEIPGVAHDMEIVCGQKDA</sequence>